<dbReference type="Pfam" id="PF05569">
    <property type="entry name" value="Peptidase_M56"/>
    <property type="match status" value="1"/>
</dbReference>
<feature type="domain" description="Peptidase M56" evidence="2">
    <location>
        <begin position="153"/>
        <end position="250"/>
    </location>
</feature>
<name>A0A5B7TVS1_9FLAO</name>
<dbReference type="InterPro" id="IPR052173">
    <property type="entry name" value="Beta-lactam_resp_regulator"/>
</dbReference>
<dbReference type="AlphaFoldDB" id="A0A5B7TVS1"/>
<keyword evidence="1" id="KW-0472">Membrane</keyword>
<evidence type="ECO:0000259" key="2">
    <source>
        <dbReference type="Pfam" id="PF05569"/>
    </source>
</evidence>
<protein>
    <recommendedName>
        <fullName evidence="2">Peptidase M56 domain-containing protein</fullName>
    </recommendedName>
</protein>
<dbReference type="PANTHER" id="PTHR34978">
    <property type="entry name" value="POSSIBLE SENSOR-TRANSDUCER PROTEIN BLAR"/>
    <property type="match status" value="1"/>
</dbReference>
<dbReference type="InterPro" id="IPR008756">
    <property type="entry name" value="Peptidase_M56"/>
</dbReference>
<dbReference type="PANTHER" id="PTHR34978:SF3">
    <property type="entry name" value="SLR0241 PROTEIN"/>
    <property type="match status" value="1"/>
</dbReference>
<evidence type="ECO:0000313" key="4">
    <source>
        <dbReference type="Proteomes" id="UP000306229"/>
    </source>
</evidence>
<keyword evidence="4" id="KW-1185">Reference proteome</keyword>
<gene>
    <name evidence="3" type="ORF">FF125_18950</name>
</gene>
<evidence type="ECO:0000313" key="3">
    <source>
        <dbReference type="EMBL" id="QCX40420.1"/>
    </source>
</evidence>
<accession>A0A5B7TVS1</accession>
<evidence type="ECO:0000256" key="1">
    <source>
        <dbReference type="SAM" id="Phobius"/>
    </source>
</evidence>
<reference evidence="3 4" key="1">
    <citation type="submission" date="2019-05" db="EMBL/GenBank/DDBJ databases">
        <title>Algicella ahnfeltiae gen. nov., sp. nov., a novel marine bacterium of the family Flavobacteriaceae isolated from a red alga.</title>
        <authorList>
            <person name="Nedashkovskaya O.I."/>
            <person name="Kukhlevskiy A.D."/>
            <person name="Kim S.-G."/>
            <person name="Zhukova N.V."/>
            <person name="Mikhailov V.V."/>
        </authorList>
    </citation>
    <scope>NUCLEOTIDE SEQUENCE [LARGE SCALE GENOMIC DNA]</scope>
    <source>
        <strain evidence="3 4">10Alg115</strain>
    </source>
</reference>
<dbReference type="EMBL" id="CP040749">
    <property type="protein sequence ID" value="QCX40420.1"/>
    <property type="molecule type" value="Genomic_DNA"/>
</dbReference>
<dbReference type="KEGG" id="fbe:FF125_18950"/>
<proteinExistence type="predicted"/>
<dbReference type="Proteomes" id="UP000306229">
    <property type="component" value="Chromosome"/>
</dbReference>
<dbReference type="RefSeq" id="WP_138951425.1">
    <property type="nucleotide sequence ID" value="NZ_CP040749.1"/>
</dbReference>
<feature type="transmembrane region" description="Helical" evidence="1">
    <location>
        <begin position="6"/>
        <end position="22"/>
    </location>
</feature>
<organism evidence="3 4">
    <name type="scientific">Aureibaculum algae</name>
    <dbReference type="NCBI Taxonomy" id="2584122"/>
    <lineage>
        <taxon>Bacteria</taxon>
        <taxon>Pseudomonadati</taxon>
        <taxon>Bacteroidota</taxon>
        <taxon>Flavobacteriia</taxon>
        <taxon>Flavobacteriales</taxon>
        <taxon>Flavobacteriaceae</taxon>
        <taxon>Aureibaculum</taxon>
    </lineage>
</organism>
<keyword evidence="1" id="KW-0812">Transmembrane</keyword>
<sequence length="434" mass="51552">MLDYIIKVLLFQTLFLVVYDLFLKRETFFQWNRFYLMTTSVLAYVIPLVKIDRVQEIIPQEYVVLLPEVVLNPSTVIKEQLGQPITFFLVLKVIFWLGIAVASILFALRLYKLFRLITTHDKEFKPSYYLVWLHNNKAFSFFNYIFLGKETNNKTQIIEHELVHVKQKHSLDLLFFELQKIVCWFNPYSYLYQARISELHEFIADSKAIKTENKATYFNHLLAETFGVQNISFINPFFKHSLLKKRILMLNKSKSKQLLKLKYLYTLPILAGMLMYTSCNTSDFQNNQDNDLTPTSMQIKLKNTLVDLVKERIIKGTATNDDLKYIEKLSFSLTFPVTEKDYNQKDRILDMFLNMKRRTNRSKELYTNNNIPSMTRFELDGFIFNKNYNNLKNEDIPKILKIIKDSVKRHEHDRQLVIQRKVDNYLINKSKGLN</sequence>
<dbReference type="OrthoDB" id="1522859at2"/>
<keyword evidence="1" id="KW-1133">Transmembrane helix</keyword>
<feature type="transmembrane region" description="Helical" evidence="1">
    <location>
        <begin position="85"/>
        <end position="108"/>
    </location>
</feature>